<dbReference type="Proteomes" id="UP000805704">
    <property type="component" value="Chromosome 19"/>
</dbReference>
<sequence>MATATQKGLEDDEAVDKEPDWLTKGGGPVAPGTEQQAEPMHAVYKWKRPFPPVLPEVDRRRGKLMLRPWSSGALCSWLFALPVVSCSTKKRRNYLSSNQRILHGIGSIKTAHMAMTGDHYRTLEAIKPLEPVINDSSQGPADLAQ</sequence>
<name>A0ACB7F0R1_NIBAL</name>
<gene>
    <name evidence="1" type="ORF">GBF38_003813</name>
</gene>
<dbReference type="EMBL" id="CM024807">
    <property type="protein sequence ID" value="KAG8008063.1"/>
    <property type="molecule type" value="Genomic_DNA"/>
</dbReference>
<comment type="caution">
    <text evidence="1">The sequence shown here is derived from an EMBL/GenBank/DDBJ whole genome shotgun (WGS) entry which is preliminary data.</text>
</comment>
<keyword evidence="2" id="KW-1185">Reference proteome</keyword>
<reference evidence="1" key="1">
    <citation type="submission" date="2020-04" db="EMBL/GenBank/DDBJ databases">
        <title>A chromosome-scale assembly and high-density genetic map of the yellow drum (Nibea albiflora) genome.</title>
        <authorList>
            <person name="Xu D."/>
            <person name="Zhang W."/>
            <person name="Chen R."/>
            <person name="Tan P."/>
            <person name="Wang L."/>
            <person name="Song H."/>
            <person name="Tian L."/>
            <person name="Zhu Q."/>
            <person name="Wang B."/>
        </authorList>
    </citation>
    <scope>NUCLEOTIDE SEQUENCE</scope>
    <source>
        <strain evidence="1">ZJHYS-2018</strain>
    </source>
</reference>
<organism evidence="1 2">
    <name type="scientific">Nibea albiflora</name>
    <name type="common">Yellow drum</name>
    <name type="synonym">Corvina albiflora</name>
    <dbReference type="NCBI Taxonomy" id="240163"/>
    <lineage>
        <taxon>Eukaryota</taxon>
        <taxon>Metazoa</taxon>
        <taxon>Chordata</taxon>
        <taxon>Craniata</taxon>
        <taxon>Vertebrata</taxon>
        <taxon>Euteleostomi</taxon>
        <taxon>Actinopterygii</taxon>
        <taxon>Neopterygii</taxon>
        <taxon>Teleostei</taxon>
        <taxon>Neoteleostei</taxon>
        <taxon>Acanthomorphata</taxon>
        <taxon>Eupercaria</taxon>
        <taxon>Sciaenidae</taxon>
        <taxon>Nibea</taxon>
    </lineage>
</organism>
<evidence type="ECO:0000313" key="1">
    <source>
        <dbReference type="EMBL" id="KAG8008063.1"/>
    </source>
</evidence>
<accession>A0ACB7F0R1</accession>
<proteinExistence type="predicted"/>
<protein>
    <submittedName>
        <fullName evidence="1">Uncharacterized protein</fullName>
    </submittedName>
</protein>
<evidence type="ECO:0000313" key="2">
    <source>
        <dbReference type="Proteomes" id="UP000805704"/>
    </source>
</evidence>